<dbReference type="PANTHER" id="PTHR43462">
    <property type="entry name" value="ALANYL-TRNA EDITING PROTEIN"/>
    <property type="match status" value="1"/>
</dbReference>
<proteinExistence type="predicted"/>
<dbReference type="GO" id="GO:0006419">
    <property type="term" value="P:alanyl-tRNA aminoacylation"/>
    <property type="evidence" value="ECO:0007669"/>
    <property type="project" value="InterPro"/>
</dbReference>
<dbReference type="Gene3D" id="3.30.980.10">
    <property type="entry name" value="Threonyl-trna Synthetase, Chain A, domain 2"/>
    <property type="match status" value="1"/>
</dbReference>
<evidence type="ECO:0000256" key="2">
    <source>
        <dbReference type="ARBA" id="ARBA00004496"/>
    </source>
</evidence>
<dbReference type="Pfam" id="PF07973">
    <property type="entry name" value="tRNA_SAD"/>
    <property type="match status" value="1"/>
</dbReference>
<dbReference type="GO" id="GO:0004813">
    <property type="term" value="F:alanine-tRNA ligase activity"/>
    <property type="evidence" value="ECO:0007669"/>
    <property type="project" value="InterPro"/>
</dbReference>
<evidence type="ECO:0000256" key="1">
    <source>
        <dbReference type="ARBA" id="ARBA00001947"/>
    </source>
</evidence>
<comment type="caution">
    <text evidence="6">The sequence shown here is derived from an EMBL/GenBank/DDBJ whole genome shotgun (WGS) entry which is preliminary data.</text>
</comment>
<dbReference type="InterPro" id="IPR018164">
    <property type="entry name" value="Ala-tRNA-synth_IIc_N"/>
</dbReference>
<dbReference type="InterPro" id="IPR051335">
    <property type="entry name" value="Alanyl-tRNA_Editing_Enzymes"/>
</dbReference>
<dbReference type="GO" id="GO:0002161">
    <property type="term" value="F:aminoacyl-tRNA deacylase activity"/>
    <property type="evidence" value="ECO:0007669"/>
    <property type="project" value="UniProtKB-ARBA"/>
</dbReference>
<reference evidence="6" key="1">
    <citation type="journal article" date="2020" name="ISME J.">
        <title>Gammaproteobacteria mediating utilization of methyl-, sulfur- and petroleum organic compounds in deep ocean hydrothermal plumes.</title>
        <authorList>
            <person name="Zhou Z."/>
            <person name="Liu Y."/>
            <person name="Pan J."/>
            <person name="Cron B.R."/>
            <person name="Toner B.M."/>
            <person name="Anantharaman K."/>
            <person name="Breier J.A."/>
            <person name="Dick G.J."/>
            <person name="Li M."/>
        </authorList>
    </citation>
    <scope>NUCLEOTIDE SEQUENCE</scope>
    <source>
        <strain evidence="6">SZUA-1515</strain>
    </source>
</reference>
<dbReference type="EMBL" id="DQVM01000109">
    <property type="protein sequence ID" value="HIQ30021.1"/>
    <property type="molecule type" value="Genomic_DNA"/>
</dbReference>
<dbReference type="InterPro" id="IPR009000">
    <property type="entry name" value="Transl_B-barrel_sf"/>
</dbReference>
<comment type="subcellular location">
    <subcellularLocation>
        <location evidence="2">Cytoplasm</location>
    </subcellularLocation>
</comment>
<accession>A0A832ZWZ1</accession>
<evidence type="ECO:0000256" key="4">
    <source>
        <dbReference type="ARBA" id="ARBA00022833"/>
    </source>
</evidence>
<protein>
    <submittedName>
        <fullName evidence="6">Alanyl-tRNA editing protein</fullName>
    </submittedName>
</protein>
<organism evidence="6 7">
    <name type="scientific">Caldiarchaeum subterraneum</name>
    <dbReference type="NCBI Taxonomy" id="311458"/>
    <lineage>
        <taxon>Archaea</taxon>
        <taxon>Nitrososphaerota</taxon>
        <taxon>Candidatus Caldarchaeales</taxon>
        <taxon>Candidatus Caldarchaeaceae</taxon>
        <taxon>Candidatus Caldarchaeum</taxon>
    </lineage>
</organism>
<keyword evidence="4" id="KW-0862">Zinc</keyword>
<dbReference type="PROSITE" id="PS50860">
    <property type="entry name" value="AA_TRNA_LIGASE_II_ALA"/>
    <property type="match status" value="1"/>
</dbReference>
<dbReference type="GO" id="GO:0005524">
    <property type="term" value="F:ATP binding"/>
    <property type="evidence" value="ECO:0007669"/>
    <property type="project" value="InterPro"/>
</dbReference>
<dbReference type="SMART" id="SM00863">
    <property type="entry name" value="tRNA_SAD"/>
    <property type="match status" value="1"/>
</dbReference>
<keyword evidence="3" id="KW-0479">Metal-binding</keyword>
<dbReference type="PANTHER" id="PTHR43462:SF1">
    <property type="entry name" value="ALANYL-TRNA EDITING PROTEIN AARSD1"/>
    <property type="match status" value="1"/>
</dbReference>
<evidence type="ECO:0000259" key="5">
    <source>
        <dbReference type="PROSITE" id="PS50860"/>
    </source>
</evidence>
<dbReference type="GO" id="GO:0046872">
    <property type="term" value="F:metal ion binding"/>
    <property type="evidence" value="ECO:0007669"/>
    <property type="project" value="UniProtKB-KW"/>
</dbReference>
<dbReference type="SUPFAM" id="SSF50447">
    <property type="entry name" value="Translation proteins"/>
    <property type="match status" value="1"/>
</dbReference>
<dbReference type="SUPFAM" id="SSF55186">
    <property type="entry name" value="ThrRS/AlaRS common domain"/>
    <property type="match status" value="1"/>
</dbReference>
<dbReference type="GO" id="GO:0005737">
    <property type="term" value="C:cytoplasm"/>
    <property type="evidence" value="ECO:0007669"/>
    <property type="project" value="UniProtKB-SubCell"/>
</dbReference>
<dbReference type="InterPro" id="IPR018163">
    <property type="entry name" value="Thr/Ala-tRNA-synth_IIc_edit"/>
</dbReference>
<evidence type="ECO:0000313" key="6">
    <source>
        <dbReference type="EMBL" id="HIQ30021.1"/>
    </source>
</evidence>
<sequence length="239" mass="27076">MTELLYLKDSYLKEFEATVVKVDGNRLYLDKTIFYPRGGGQPSDRGVVTIGARSYEVQEVVKDGDDVAHILAEDAEGVGEGAAVKGVIDWPLRYAHMRYHTALHIISGAAYRLYKEEAKITGSQIYSDRARMDLALEGLNREKIDAIINLSNEVVNEGREVVYRFVTREEAMQMSDLIRVKPELIPSIPILRIVEIKDFDAQLDGGTHVRNTREVGQITVTKIENKGKKNRRIEIRLEE</sequence>
<dbReference type="Proteomes" id="UP000608579">
    <property type="component" value="Unassembled WGS sequence"/>
</dbReference>
<feature type="domain" description="Alanyl-transfer RNA synthetases family profile" evidence="5">
    <location>
        <begin position="1"/>
        <end position="239"/>
    </location>
</feature>
<dbReference type="Pfam" id="PF01411">
    <property type="entry name" value="tRNA-synt_2c"/>
    <property type="match status" value="1"/>
</dbReference>
<dbReference type="InterPro" id="IPR012947">
    <property type="entry name" value="tRNA_SAD"/>
</dbReference>
<dbReference type="AlphaFoldDB" id="A0A832ZWZ1"/>
<comment type="cofactor">
    <cofactor evidence="1">
        <name>Zn(2+)</name>
        <dbReference type="ChEBI" id="CHEBI:29105"/>
    </cofactor>
</comment>
<evidence type="ECO:0000313" key="7">
    <source>
        <dbReference type="Proteomes" id="UP000608579"/>
    </source>
</evidence>
<dbReference type="InterPro" id="IPR018165">
    <property type="entry name" value="Ala-tRNA-synth_IIc_core"/>
</dbReference>
<gene>
    <name evidence="6" type="ORF">EYH45_05595</name>
</gene>
<dbReference type="GO" id="GO:0003676">
    <property type="term" value="F:nucleic acid binding"/>
    <property type="evidence" value="ECO:0007669"/>
    <property type="project" value="InterPro"/>
</dbReference>
<dbReference type="Gene3D" id="2.40.30.130">
    <property type="match status" value="1"/>
</dbReference>
<evidence type="ECO:0000256" key="3">
    <source>
        <dbReference type="ARBA" id="ARBA00022723"/>
    </source>
</evidence>
<name>A0A832ZWZ1_CALS0</name>